<sequence>MHGHFVEEQALKVTYEDQSRGRGRGCGGFRGRGTQSFDKSTIECYNCHKLGHFQYECPNKEIETKAHYAEASGEMLLMAHVDVKEASKEELWFLDSGCSNHMCGKKELFSRLDESFSTSVKVFGCISHVHIPDSKRTKLDDKSVRCVLLGVSEDSKAYRLYDPVSQKIIGSKDVKFEEENSWDWNKSHEEAIIVDLDWGESDKEAVLVDTNRGNIEADHHDNTMENMEGNDSDESNEENPLNPNEGRIRRPPPWMRDYESGGLSEEKNTAYQDLFAASDPVSFGDAMGSMKWRTAMDAEIEAIERNDTWELTDLPAEAKKVGVKWVYKTKLNENGEVDKYKAQLVAKALKEWTIYQLDVKSAFLHGELSKEVFVKQPPGYEQKGNEQKVYRLKKALYGLKQAPQAWYSRIESYFMKEGFEKCHYEHTLFIKTGKGGKILIVCLYLDDLIFTGNDEIMFAEFKKSMMLEFDMSDLGKMRYFLGIEVMQKSNGIFISQKKYTQEVLERFSMDKCNPVHNPMVHRFKVTKNGDGVRIDNTFYKKIVGSLMYLTAT</sequence>
<keyword evidence="2" id="KW-0863">Zinc-finger</keyword>
<dbReference type="Pfam" id="PF22936">
    <property type="entry name" value="Pol_BBD"/>
    <property type="match status" value="1"/>
</dbReference>
<keyword evidence="2" id="KW-0479">Metal-binding</keyword>
<dbReference type="InterPro" id="IPR013103">
    <property type="entry name" value="RVT_2"/>
</dbReference>
<dbReference type="PROSITE" id="PS50158">
    <property type="entry name" value="ZF_CCHC"/>
    <property type="match status" value="1"/>
</dbReference>
<keyword evidence="1" id="KW-0064">Aspartyl protease</keyword>
<dbReference type="SUPFAM" id="SSF56672">
    <property type="entry name" value="DNA/RNA polymerases"/>
    <property type="match status" value="1"/>
</dbReference>
<keyword evidence="6" id="KW-1185">Reference proteome</keyword>
<accession>A0ABY9CLQ9</accession>
<organism evidence="5 6">
    <name type="scientific">Vitis vinifera</name>
    <name type="common">Grape</name>
    <dbReference type="NCBI Taxonomy" id="29760"/>
    <lineage>
        <taxon>Eukaryota</taxon>
        <taxon>Viridiplantae</taxon>
        <taxon>Streptophyta</taxon>
        <taxon>Embryophyta</taxon>
        <taxon>Tracheophyta</taxon>
        <taxon>Spermatophyta</taxon>
        <taxon>Magnoliopsida</taxon>
        <taxon>eudicotyledons</taxon>
        <taxon>Gunneridae</taxon>
        <taxon>Pentapetalae</taxon>
        <taxon>rosids</taxon>
        <taxon>Vitales</taxon>
        <taxon>Vitaceae</taxon>
        <taxon>Viteae</taxon>
        <taxon>Vitis</taxon>
    </lineage>
</organism>
<evidence type="ECO:0000313" key="5">
    <source>
        <dbReference type="EMBL" id="WJZ95469.1"/>
    </source>
</evidence>
<dbReference type="EMBL" id="CP126656">
    <property type="protein sequence ID" value="WJZ95469.1"/>
    <property type="molecule type" value="Genomic_DNA"/>
</dbReference>
<dbReference type="InterPro" id="IPR036875">
    <property type="entry name" value="Znf_CCHC_sf"/>
</dbReference>
<reference evidence="5 6" key="1">
    <citation type="journal article" date="2023" name="Hortic Res">
        <title>The complete reference genome for grapevine (Vitis vinifera L.) genetics and breeding.</title>
        <authorList>
            <person name="Shi X."/>
            <person name="Cao S."/>
            <person name="Wang X."/>
            <person name="Huang S."/>
            <person name="Wang Y."/>
            <person name="Liu Z."/>
            <person name="Liu W."/>
            <person name="Leng X."/>
            <person name="Peng Y."/>
            <person name="Wang N."/>
            <person name="Wang Y."/>
            <person name="Ma Z."/>
            <person name="Xu X."/>
            <person name="Zhang F."/>
            <person name="Xue H."/>
            <person name="Zhong H."/>
            <person name="Wang Y."/>
            <person name="Zhang K."/>
            <person name="Velt A."/>
            <person name="Avia K."/>
            <person name="Holtgrawe D."/>
            <person name="Grimplet J."/>
            <person name="Matus J.T."/>
            <person name="Ware D."/>
            <person name="Wu X."/>
            <person name="Wang H."/>
            <person name="Liu C."/>
            <person name="Fang Y."/>
            <person name="Rustenholz C."/>
            <person name="Cheng Z."/>
            <person name="Xiao H."/>
            <person name="Zhou Y."/>
        </authorList>
    </citation>
    <scope>NUCLEOTIDE SEQUENCE [LARGE SCALE GENOMIC DNA]</scope>
    <source>
        <strain evidence="6">cv. Pinot noir / PN40024</strain>
        <tissue evidence="5">Leaf</tissue>
    </source>
</reference>
<keyword evidence="1" id="KW-0645">Protease</keyword>
<evidence type="ECO:0000256" key="1">
    <source>
        <dbReference type="ARBA" id="ARBA00022750"/>
    </source>
</evidence>
<evidence type="ECO:0000259" key="4">
    <source>
        <dbReference type="PROSITE" id="PS50158"/>
    </source>
</evidence>
<feature type="region of interest" description="Disordered" evidence="3">
    <location>
        <begin position="215"/>
        <end position="253"/>
    </location>
</feature>
<protein>
    <recommendedName>
        <fullName evidence="4">CCHC-type domain-containing protein</fullName>
    </recommendedName>
</protein>
<proteinExistence type="predicted"/>
<dbReference type="Proteomes" id="UP001227230">
    <property type="component" value="Chromosome 9"/>
</dbReference>
<dbReference type="InterPro" id="IPR043502">
    <property type="entry name" value="DNA/RNA_pol_sf"/>
</dbReference>
<dbReference type="InterPro" id="IPR057670">
    <property type="entry name" value="SH3_retrovirus"/>
</dbReference>
<dbReference type="InterPro" id="IPR001878">
    <property type="entry name" value="Znf_CCHC"/>
</dbReference>
<dbReference type="Pfam" id="PF25597">
    <property type="entry name" value="SH3_retrovirus"/>
    <property type="match status" value="1"/>
</dbReference>
<keyword evidence="1" id="KW-0378">Hydrolase</keyword>
<dbReference type="SMART" id="SM00343">
    <property type="entry name" value="ZnF_C2HC"/>
    <property type="match status" value="1"/>
</dbReference>
<feature type="compositionally biased region" description="Acidic residues" evidence="3">
    <location>
        <begin position="228"/>
        <end position="237"/>
    </location>
</feature>
<dbReference type="Pfam" id="PF07727">
    <property type="entry name" value="RVT_2"/>
    <property type="match status" value="1"/>
</dbReference>
<evidence type="ECO:0000313" key="6">
    <source>
        <dbReference type="Proteomes" id="UP001227230"/>
    </source>
</evidence>
<gene>
    <name evidence="5" type="ORF">VitviT2T_014238</name>
</gene>
<dbReference type="SUPFAM" id="SSF57756">
    <property type="entry name" value="Retrovirus zinc finger-like domains"/>
    <property type="match status" value="1"/>
</dbReference>
<evidence type="ECO:0000256" key="2">
    <source>
        <dbReference type="PROSITE-ProRule" id="PRU00047"/>
    </source>
</evidence>
<feature type="domain" description="CCHC-type" evidence="4">
    <location>
        <begin position="44"/>
        <end position="59"/>
    </location>
</feature>
<keyword evidence="2" id="KW-0862">Zinc</keyword>
<dbReference type="InterPro" id="IPR054722">
    <property type="entry name" value="PolX-like_BBD"/>
</dbReference>
<name>A0ABY9CLQ9_VITVI</name>
<dbReference type="Gene3D" id="4.10.60.10">
    <property type="entry name" value="Zinc finger, CCHC-type"/>
    <property type="match status" value="1"/>
</dbReference>
<evidence type="ECO:0000256" key="3">
    <source>
        <dbReference type="SAM" id="MobiDB-lite"/>
    </source>
</evidence>